<evidence type="ECO:0000256" key="2">
    <source>
        <dbReference type="SAM" id="MobiDB-lite"/>
    </source>
</evidence>
<name>A0A922MDK2_SPOEX</name>
<comment type="caution">
    <text evidence="5">The sequence shown here is derived from an EMBL/GenBank/DDBJ whole genome shotgun (WGS) entry which is preliminary data.</text>
</comment>
<organism evidence="5 6">
    <name type="scientific">Spodoptera exigua</name>
    <name type="common">Beet armyworm</name>
    <name type="synonym">Noctua fulgens</name>
    <dbReference type="NCBI Taxonomy" id="7107"/>
    <lineage>
        <taxon>Eukaryota</taxon>
        <taxon>Metazoa</taxon>
        <taxon>Ecdysozoa</taxon>
        <taxon>Arthropoda</taxon>
        <taxon>Hexapoda</taxon>
        <taxon>Insecta</taxon>
        <taxon>Pterygota</taxon>
        <taxon>Neoptera</taxon>
        <taxon>Endopterygota</taxon>
        <taxon>Lepidoptera</taxon>
        <taxon>Glossata</taxon>
        <taxon>Ditrysia</taxon>
        <taxon>Noctuoidea</taxon>
        <taxon>Noctuidae</taxon>
        <taxon>Amphipyrinae</taxon>
        <taxon>Spodoptera</taxon>
    </lineage>
</organism>
<evidence type="ECO:0000313" key="5">
    <source>
        <dbReference type="EMBL" id="KAH9634664.1"/>
    </source>
</evidence>
<protein>
    <recommendedName>
        <fullName evidence="4">Ig-like domain-containing protein</fullName>
    </recommendedName>
</protein>
<proteinExistence type="predicted"/>
<dbReference type="Gene3D" id="2.60.40.10">
    <property type="entry name" value="Immunoglobulins"/>
    <property type="match status" value="1"/>
</dbReference>
<feature type="compositionally biased region" description="Acidic residues" evidence="2">
    <location>
        <begin position="444"/>
        <end position="455"/>
    </location>
</feature>
<evidence type="ECO:0000256" key="1">
    <source>
        <dbReference type="ARBA" id="ARBA00023157"/>
    </source>
</evidence>
<dbReference type="InterPro" id="IPR013783">
    <property type="entry name" value="Ig-like_fold"/>
</dbReference>
<evidence type="ECO:0000259" key="4">
    <source>
        <dbReference type="PROSITE" id="PS50835"/>
    </source>
</evidence>
<feature type="transmembrane region" description="Helical" evidence="3">
    <location>
        <begin position="361"/>
        <end position="383"/>
    </location>
</feature>
<gene>
    <name evidence="5" type="ORF">HF086_000636</name>
</gene>
<dbReference type="AlphaFoldDB" id="A0A922MDK2"/>
<keyword evidence="1" id="KW-1015">Disulfide bond</keyword>
<feature type="region of interest" description="Disordered" evidence="2">
    <location>
        <begin position="438"/>
        <end position="461"/>
    </location>
</feature>
<dbReference type="Pfam" id="PF08205">
    <property type="entry name" value="C2-set_2"/>
    <property type="match status" value="1"/>
</dbReference>
<dbReference type="PANTHER" id="PTHR23278:SF19">
    <property type="entry name" value="OBSCURIN"/>
    <property type="match status" value="1"/>
</dbReference>
<dbReference type="EMBL" id="JACEFF010000599">
    <property type="protein sequence ID" value="KAH9634664.1"/>
    <property type="molecule type" value="Genomic_DNA"/>
</dbReference>
<accession>A0A922MDK2</accession>
<evidence type="ECO:0000313" key="6">
    <source>
        <dbReference type="Proteomes" id="UP000814243"/>
    </source>
</evidence>
<evidence type="ECO:0000256" key="3">
    <source>
        <dbReference type="SAM" id="Phobius"/>
    </source>
</evidence>
<dbReference type="SUPFAM" id="SSF48726">
    <property type="entry name" value="Immunoglobulin"/>
    <property type="match status" value="1"/>
</dbReference>
<dbReference type="InterPro" id="IPR013162">
    <property type="entry name" value="CD80_C2-set"/>
</dbReference>
<dbReference type="InterPro" id="IPR007110">
    <property type="entry name" value="Ig-like_dom"/>
</dbReference>
<keyword evidence="3" id="KW-1133">Transmembrane helix</keyword>
<dbReference type="InterPro" id="IPR036179">
    <property type="entry name" value="Ig-like_dom_sf"/>
</dbReference>
<sequence length="461" mass="51057">IDEPGTNYRDVLQSWFVSGPHQPVTEEDSPGIPKILVDGKEIRSITVGPLSVGSNVNISCQVELMPPLSVHIRLDGNYNFEVGVPRVIECLVVGSYPAPFVGWFLGDSLLTPTSYKQIDDGNATVSTLTLSPALEDSRKYLTCRAHNMLIPLEQFEEKVTINVGFAPKCETKLIKRIGVVKQEPETVTCTVQAAPAPSVSGTRYSSNLTWHPRDSDFGRLECRATNSFGIQKIPCLYNITQGGPPETPECDIARSVASHLNVDCRLGWDGGRKQTVIFELVDESQNLIRRVNDSNGHYRFRNLPENENFTATYYSSNSRGKSKPVTLVLKSLASAIKESKMQRERNNHTASSHWMSYVEPIIGMFTISIAVVAIGLGTQLFYINRDTEDAEPDLVPRHTESCHRNTDSVLEPESLELTNTPFCSPVVPTCSVLIGCPNSPTDETNNEDEDDEDDSQQSFFV</sequence>
<reference evidence="5" key="1">
    <citation type="journal article" date="2021" name="G3 (Bethesda)">
        <title>Genome and transcriptome analysis of the beet armyworm Spodoptera exigua reveals targets for pest control. .</title>
        <authorList>
            <person name="Simon S."/>
            <person name="Breeschoten T."/>
            <person name="Jansen H.J."/>
            <person name="Dirks R.P."/>
            <person name="Schranz M.E."/>
            <person name="Ros V.I.D."/>
        </authorList>
    </citation>
    <scope>NUCLEOTIDE SEQUENCE</scope>
    <source>
        <strain evidence="5">TB_SE_WUR_2020</strain>
    </source>
</reference>
<dbReference type="PROSITE" id="PS50835">
    <property type="entry name" value="IG_LIKE"/>
    <property type="match status" value="1"/>
</dbReference>
<keyword evidence="3" id="KW-0812">Transmembrane</keyword>
<dbReference type="Proteomes" id="UP000814243">
    <property type="component" value="Unassembled WGS sequence"/>
</dbReference>
<dbReference type="PANTHER" id="PTHR23278">
    <property type="entry name" value="SIDESTEP PROTEIN"/>
    <property type="match status" value="1"/>
</dbReference>
<keyword evidence="3" id="KW-0472">Membrane</keyword>
<feature type="non-terminal residue" evidence="5">
    <location>
        <position position="1"/>
    </location>
</feature>
<feature type="domain" description="Ig-like" evidence="4">
    <location>
        <begin position="66"/>
        <end position="160"/>
    </location>
</feature>